<keyword evidence="3" id="KW-0520">NAD</keyword>
<evidence type="ECO:0000256" key="3">
    <source>
        <dbReference type="ARBA" id="ARBA00023027"/>
    </source>
</evidence>
<sequence>MSDVLVTGGLGRLGRWTVDYLLDAGWTVTCVDVDHPGFGRSTRPGVEFRAVDLTNPGETREVIEQTDPEWVVHLAAIPNPEVYAGSHVLENNVMSTYTVLTSAGREGVPVTWASSESAYGFPFAAEPRLPDYLPIDEAHPLRPEDPYGTSKILGEDLAEMVVRKFEVPVVSLRISNVQYPGNYGVVDHQSDLAAGVGNFWSYVDGRDVASAVEATFDAGLDGHEPVVVAADDNYLDRPTVEAVEEMFGDLPERCDLDGEQSALSNAKAADRLGWTPSHTWRSAANEAVAGPTLVTD</sequence>
<evidence type="ECO:0000313" key="5">
    <source>
        <dbReference type="EMBL" id="ESP89834.1"/>
    </source>
</evidence>
<comment type="similarity">
    <text evidence="1">Belongs to the NAD(P)-dependent epimerase/dehydratase family.</text>
</comment>
<dbReference type="GO" id="GO:0016491">
    <property type="term" value="F:oxidoreductase activity"/>
    <property type="evidence" value="ECO:0007669"/>
    <property type="project" value="UniProtKB-KW"/>
</dbReference>
<dbReference type="RefSeq" id="WP_023393109.1">
    <property type="nucleotide sequence ID" value="NZ_ASGZ01000005.1"/>
</dbReference>
<organism evidence="5 6">
    <name type="scientific">Candidatus Halobonum tyrrellensis G22</name>
    <dbReference type="NCBI Taxonomy" id="1324957"/>
    <lineage>
        <taxon>Archaea</taxon>
        <taxon>Methanobacteriati</taxon>
        <taxon>Methanobacteriota</taxon>
        <taxon>Stenosarchaea group</taxon>
        <taxon>Halobacteria</taxon>
        <taxon>Halobacteriales</taxon>
        <taxon>Haloferacaceae</taxon>
        <taxon>Candidatus Halobonum</taxon>
    </lineage>
</organism>
<keyword evidence="2" id="KW-0560">Oxidoreductase</keyword>
<dbReference type="Pfam" id="PF01370">
    <property type="entry name" value="Epimerase"/>
    <property type="match status" value="1"/>
</dbReference>
<dbReference type="InterPro" id="IPR001509">
    <property type="entry name" value="Epimerase_deHydtase"/>
</dbReference>
<dbReference type="PANTHER" id="PTHR43103:SF5">
    <property type="entry name" value="4-EPIMERASE, PUTATIVE (AFU_ORTHOLOGUE AFUA_7G00360)-RELATED"/>
    <property type="match status" value="1"/>
</dbReference>
<evidence type="ECO:0000256" key="2">
    <source>
        <dbReference type="ARBA" id="ARBA00023002"/>
    </source>
</evidence>
<dbReference type="InterPro" id="IPR036291">
    <property type="entry name" value="NAD(P)-bd_dom_sf"/>
</dbReference>
<keyword evidence="6" id="KW-1185">Reference proteome</keyword>
<dbReference type="PANTHER" id="PTHR43103">
    <property type="entry name" value="NUCLEOSIDE-DIPHOSPHATE-SUGAR EPIMERASE"/>
    <property type="match status" value="1"/>
</dbReference>
<comment type="caution">
    <text evidence="5">The sequence shown here is derived from an EMBL/GenBank/DDBJ whole genome shotgun (WGS) entry which is preliminary data.</text>
</comment>
<dbReference type="eggNOG" id="arCOG01369">
    <property type="taxonomic scope" value="Archaea"/>
</dbReference>
<feature type="domain" description="NAD-dependent epimerase/dehydratase" evidence="4">
    <location>
        <begin position="4"/>
        <end position="181"/>
    </location>
</feature>
<dbReference type="STRING" id="1324957.K933_02586"/>
<reference evidence="5 6" key="1">
    <citation type="journal article" date="2013" name="Genome Announc.">
        <title>Draft Genome Sequence of 'Candidatus Halobonum tyrrellensis' Strain G22, Isolated from the Hypersaline Waters of Lake Tyrrell, Australia.</title>
        <authorList>
            <person name="Ugalde J.A."/>
            <person name="Narasingarao P."/>
            <person name="Kuo S."/>
            <person name="Podell S."/>
            <person name="Allen E.E."/>
        </authorList>
    </citation>
    <scope>NUCLEOTIDE SEQUENCE [LARGE SCALE GENOMIC DNA]</scope>
    <source>
        <strain evidence="5 6">G22</strain>
    </source>
</reference>
<name>V4HPL3_9EURY</name>
<evidence type="ECO:0000256" key="1">
    <source>
        <dbReference type="ARBA" id="ARBA00007637"/>
    </source>
</evidence>
<evidence type="ECO:0000313" key="6">
    <source>
        <dbReference type="Proteomes" id="UP000017840"/>
    </source>
</evidence>
<dbReference type="EMBL" id="ASGZ01000005">
    <property type="protein sequence ID" value="ESP89834.1"/>
    <property type="molecule type" value="Genomic_DNA"/>
</dbReference>
<proteinExistence type="inferred from homology"/>
<dbReference type="AlphaFoldDB" id="V4HPL3"/>
<dbReference type="OrthoDB" id="199183at2157"/>
<gene>
    <name evidence="5" type="ORF">K933_02586</name>
</gene>
<protein>
    <submittedName>
        <fullName evidence="5">UDP-glucose 4-epimerase</fullName>
    </submittedName>
</protein>
<evidence type="ECO:0000259" key="4">
    <source>
        <dbReference type="Pfam" id="PF01370"/>
    </source>
</evidence>
<dbReference type="SUPFAM" id="SSF51735">
    <property type="entry name" value="NAD(P)-binding Rossmann-fold domains"/>
    <property type="match status" value="1"/>
</dbReference>
<accession>V4HPL3</accession>
<dbReference type="Gene3D" id="3.40.50.720">
    <property type="entry name" value="NAD(P)-binding Rossmann-like Domain"/>
    <property type="match status" value="1"/>
</dbReference>
<dbReference type="Proteomes" id="UP000017840">
    <property type="component" value="Unassembled WGS sequence"/>
</dbReference>